<dbReference type="EMBL" id="ALYF01000003">
    <property type="protein sequence ID" value="EJW20909.1"/>
    <property type="molecule type" value="Genomic_DNA"/>
</dbReference>
<keyword evidence="1" id="KW-1133">Transmembrane helix</keyword>
<evidence type="ECO:0000256" key="1">
    <source>
        <dbReference type="SAM" id="Phobius"/>
    </source>
</evidence>
<name>J9DYZ9_9PROT</name>
<comment type="caution">
    <text evidence="2">The sequence shown here is derived from an EMBL/GenBank/DDBJ whole genome shotgun (WGS) entry which is preliminary data.</text>
</comment>
<keyword evidence="1" id="KW-0812">Transmembrane</keyword>
<proteinExistence type="predicted"/>
<dbReference type="AlphaFoldDB" id="J9DYZ9"/>
<keyword evidence="1" id="KW-0472">Membrane</keyword>
<reference evidence="2 3" key="1">
    <citation type="journal article" date="2012" name="J. Bacteriol.">
        <title>Genome Sequence of Strain IMCC14465, Isolated from the East Sea, Belonging to the PS1 Clade of Alphaproteobacteria.</title>
        <authorList>
            <person name="Yang S.J."/>
            <person name="Kang I."/>
            <person name="Cho J.C."/>
        </authorList>
    </citation>
    <scope>NUCLEOTIDE SEQUENCE [LARGE SCALE GENOMIC DNA]</scope>
    <source>
        <strain evidence="2 3">IMCC14465</strain>
    </source>
</reference>
<feature type="transmembrane region" description="Helical" evidence="1">
    <location>
        <begin position="12"/>
        <end position="33"/>
    </location>
</feature>
<organism evidence="2 3">
    <name type="scientific">alpha proteobacterium IMCC14465</name>
    <dbReference type="NCBI Taxonomy" id="1220535"/>
    <lineage>
        <taxon>Bacteria</taxon>
        <taxon>Pseudomonadati</taxon>
        <taxon>Pseudomonadota</taxon>
        <taxon>Alphaproteobacteria</taxon>
        <taxon>PS1 clade</taxon>
    </lineage>
</organism>
<dbReference type="STRING" id="1220535.IMCC14465_07050"/>
<dbReference type="Proteomes" id="UP000004836">
    <property type="component" value="Unassembled WGS sequence"/>
</dbReference>
<sequence length="42" mass="4569">MIFIRPFHHSGFTVLQILVPEMAAFGFAFVAGLSRGTVCRSG</sequence>
<protein>
    <submittedName>
        <fullName evidence="2">Uncharacterized protein</fullName>
    </submittedName>
</protein>
<evidence type="ECO:0000313" key="3">
    <source>
        <dbReference type="Proteomes" id="UP000004836"/>
    </source>
</evidence>
<keyword evidence="3" id="KW-1185">Reference proteome</keyword>
<gene>
    <name evidence="2" type="ORF">IMCC14465_07050</name>
</gene>
<evidence type="ECO:0000313" key="2">
    <source>
        <dbReference type="EMBL" id="EJW20909.1"/>
    </source>
</evidence>
<accession>J9DYZ9</accession>